<dbReference type="AlphaFoldDB" id="C4JIQ8"/>
<dbReference type="EMBL" id="CH476615">
    <property type="protein sequence ID" value="EEP78070.1"/>
    <property type="molecule type" value="Genomic_DNA"/>
</dbReference>
<gene>
    <name evidence="2" type="ORF">UREG_02919</name>
</gene>
<feature type="transmembrane region" description="Helical" evidence="1">
    <location>
        <begin position="80"/>
        <end position="106"/>
    </location>
</feature>
<evidence type="ECO:0000313" key="2">
    <source>
        <dbReference type="EMBL" id="EEP78070.1"/>
    </source>
</evidence>
<sequence length="199" mass="21571">MSSITSLRGAHAPSTASDEDESTYIKRTRTLHWVRIGLCAVTLALATAIIATEGHALQYYNQMSKYEKMYLALWPENLELRPSVALVIGGVILALQSLAYSIVALLPSPRSRILLLNSFATAISIIGFVAALIAVVFTLIYTNPHSENGSYRGETINSWTCTWGFGGRDADGVDIDAVADFPQLFRVVSFSGKGLVSRG</sequence>
<dbReference type="HOGENOM" id="CLU_082161_0_0_1"/>
<reference evidence="3" key="1">
    <citation type="journal article" date="2009" name="Genome Res.">
        <title>Comparative genomic analyses of the human fungal pathogens Coccidioides and their relatives.</title>
        <authorList>
            <person name="Sharpton T.J."/>
            <person name="Stajich J.E."/>
            <person name="Rounsley S.D."/>
            <person name="Gardner M.J."/>
            <person name="Wortman J.R."/>
            <person name="Jordar V.S."/>
            <person name="Maiti R."/>
            <person name="Kodira C.D."/>
            <person name="Neafsey D.E."/>
            <person name="Zeng Q."/>
            <person name="Hung C.-Y."/>
            <person name="McMahan C."/>
            <person name="Muszewska A."/>
            <person name="Grynberg M."/>
            <person name="Mandel M.A."/>
            <person name="Kellner E.M."/>
            <person name="Barker B.M."/>
            <person name="Galgiani J.N."/>
            <person name="Orbach M.J."/>
            <person name="Kirkland T.N."/>
            <person name="Cole G.T."/>
            <person name="Henn M.R."/>
            <person name="Birren B.W."/>
            <person name="Taylor J.W."/>
        </authorList>
    </citation>
    <scope>NUCLEOTIDE SEQUENCE [LARGE SCALE GENOMIC DNA]</scope>
    <source>
        <strain evidence="3">UAMH 1704</strain>
    </source>
</reference>
<evidence type="ECO:0000256" key="1">
    <source>
        <dbReference type="SAM" id="Phobius"/>
    </source>
</evidence>
<organism evidence="2 3">
    <name type="scientific">Uncinocarpus reesii (strain UAMH 1704)</name>
    <dbReference type="NCBI Taxonomy" id="336963"/>
    <lineage>
        <taxon>Eukaryota</taxon>
        <taxon>Fungi</taxon>
        <taxon>Dikarya</taxon>
        <taxon>Ascomycota</taxon>
        <taxon>Pezizomycotina</taxon>
        <taxon>Eurotiomycetes</taxon>
        <taxon>Eurotiomycetidae</taxon>
        <taxon>Onygenales</taxon>
        <taxon>Onygenaceae</taxon>
        <taxon>Uncinocarpus</taxon>
    </lineage>
</organism>
<keyword evidence="1" id="KW-1133">Transmembrane helix</keyword>
<dbReference type="Proteomes" id="UP000002058">
    <property type="component" value="Unassembled WGS sequence"/>
</dbReference>
<dbReference type="RefSeq" id="XP_002543403.1">
    <property type="nucleotide sequence ID" value="XM_002543357.1"/>
</dbReference>
<name>C4JIQ8_UNCRE</name>
<proteinExistence type="predicted"/>
<dbReference type="OrthoDB" id="3890746at2759"/>
<evidence type="ECO:0000313" key="3">
    <source>
        <dbReference type="Proteomes" id="UP000002058"/>
    </source>
</evidence>
<accession>C4JIQ8</accession>
<dbReference type="InParanoid" id="C4JIQ8"/>
<keyword evidence="3" id="KW-1185">Reference proteome</keyword>
<dbReference type="GeneID" id="8443535"/>
<dbReference type="VEuPathDB" id="FungiDB:UREG_02919"/>
<protein>
    <submittedName>
        <fullName evidence="2">Uncharacterized protein</fullName>
    </submittedName>
</protein>
<feature type="transmembrane region" description="Helical" evidence="1">
    <location>
        <begin position="36"/>
        <end position="60"/>
    </location>
</feature>
<keyword evidence="1" id="KW-0472">Membrane</keyword>
<dbReference type="KEGG" id="ure:UREG_02919"/>
<feature type="transmembrane region" description="Helical" evidence="1">
    <location>
        <begin position="113"/>
        <end position="141"/>
    </location>
</feature>
<keyword evidence="1" id="KW-0812">Transmembrane</keyword>
<dbReference type="eggNOG" id="ENOG502SP43">
    <property type="taxonomic scope" value="Eukaryota"/>
</dbReference>